<name>A0A371E231_MUCPR</name>
<dbReference type="AlphaFoldDB" id="A0A371E231"/>
<dbReference type="OrthoDB" id="1454456at2759"/>
<sequence>MEWKAEAYARQQENIPKDEEFERTELATQGKKRTQERIKVVEMLQRWVCLWVEEEKIEGNSIFDTKGKPRIELKETMKVLGLSSNINPLDKHNKVEDLDNPQLQPCAALQFARKS</sequence>
<feature type="non-terminal residue" evidence="1">
    <location>
        <position position="1"/>
    </location>
</feature>
<evidence type="ECO:0000313" key="2">
    <source>
        <dbReference type="Proteomes" id="UP000257109"/>
    </source>
</evidence>
<gene>
    <name evidence="1" type="ORF">CR513_61815</name>
</gene>
<dbReference type="Proteomes" id="UP000257109">
    <property type="component" value="Unassembled WGS sequence"/>
</dbReference>
<accession>A0A371E231</accession>
<reference evidence="1" key="1">
    <citation type="submission" date="2018-05" db="EMBL/GenBank/DDBJ databases">
        <title>Draft genome of Mucuna pruriens seed.</title>
        <authorList>
            <person name="Nnadi N.E."/>
            <person name="Vos R."/>
            <person name="Hasami M.H."/>
            <person name="Devisetty U.K."/>
            <person name="Aguiy J.C."/>
        </authorList>
    </citation>
    <scope>NUCLEOTIDE SEQUENCE [LARGE SCALE GENOMIC DNA]</scope>
    <source>
        <strain evidence="1">JCA_2017</strain>
    </source>
</reference>
<keyword evidence="2" id="KW-1185">Reference proteome</keyword>
<proteinExistence type="predicted"/>
<comment type="caution">
    <text evidence="1">The sequence shown here is derived from an EMBL/GenBank/DDBJ whole genome shotgun (WGS) entry which is preliminary data.</text>
</comment>
<evidence type="ECO:0000313" key="1">
    <source>
        <dbReference type="EMBL" id="RDX59855.1"/>
    </source>
</evidence>
<organism evidence="1 2">
    <name type="scientific">Mucuna pruriens</name>
    <name type="common">Velvet bean</name>
    <name type="synonym">Dolichos pruriens</name>
    <dbReference type="NCBI Taxonomy" id="157652"/>
    <lineage>
        <taxon>Eukaryota</taxon>
        <taxon>Viridiplantae</taxon>
        <taxon>Streptophyta</taxon>
        <taxon>Embryophyta</taxon>
        <taxon>Tracheophyta</taxon>
        <taxon>Spermatophyta</taxon>
        <taxon>Magnoliopsida</taxon>
        <taxon>eudicotyledons</taxon>
        <taxon>Gunneridae</taxon>
        <taxon>Pentapetalae</taxon>
        <taxon>rosids</taxon>
        <taxon>fabids</taxon>
        <taxon>Fabales</taxon>
        <taxon>Fabaceae</taxon>
        <taxon>Papilionoideae</taxon>
        <taxon>50 kb inversion clade</taxon>
        <taxon>NPAAA clade</taxon>
        <taxon>indigoferoid/millettioid clade</taxon>
        <taxon>Phaseoleae</taxon>
        <taxon>Mucuna</taxon>
    </lineage>
</organism>
<dbReference type="EMBL" id="QJKJ01017149">
    <property type="protein sequence ID" value="RDX59855.1"/>
    <property type="molecule type" value="Genomic_DNA"/>
</dbReference>
<protein>
    <submittedName>
        <fullName evidence="1">Uncharacterized protein</fullName>
    </submittedName>
</protein>